<protein>
    <submittedName>
        <fullName evidence="5">SAM-dependent methyltransferase</fullName>
    </submittedName>
</protein>
<dbReference type="EMBL" id="BMGM01000006">
    <property type="protein sequence ID" value="GGE35855.1"/>
    <property type="molecule type" value="Genomic_DNA"/>
</dbReference>
<evidence type="ECO:0000256" key="2">
    <source>
        <dbReference type="ARBA" id="ARBA00022603"/>
    </source>
</evidence>
<keyword evidence="2 5" id="KW-0489">Methyltransferase</keyword>
<dbReference type="Gene3D" id="3.40.50.150">
    <property type="entry name" value="Vaccinia Virus protein VP39"/>
    <property type="match status" value="1"/>
</dbReference>
<dbReference type="PANTHER" id="PTHR32183:SF11">
    <property type="entry name" value="THIOL METHYLTRANSFERASE 2-RELATED"/>
    <property type="match status" value="1"/>
</dbReference>
<evidence type="ECO:0000313" key="5">
    <source>
        <dbReference type="EMBL" id="GGE35855.1"/>
    </source>
</evidence>
<dbReference type="InterPro" id="IPR008854">
    <property type="entry name" value="TPMT"/>
</dbReference>
<proteinExistence type="predicted"/>
<organism evidence="5 6">
    <name type="scientific">Psychroflexus planctonicus</name>
    <dbReference type="NCBI Taxonomy" id="1526575"/>
    <lineage>
        <taxon>Bacteria</taxon>
        <taxon>Pseudomonadati</taxon>
        <taxon>Bacteroidota</taxon>
        <taxon>Flavobacteriia</taxon>
        <taxon>Flavobacteriales</taxon>
        <taxon>Flavobacteriaceae</taxon>
        <taxon>Psychroflexus</taxon>
    </lineage>
</organism>
<reference evidence="6" key="1">
    <citation type="journal article" date="2019" name="Int. J. Syst. Evol. Microbiol.">
        <title>The Global Catalogue of Microorganisms (GCM) 10K type strain sequencing project: providing services to taxonomists for standard genome sequencing and annotation.</title>
        <authorList>
            <consortium name="The Broad Institute Genomics Platform"/>
            <consortium name="The Broad Institute Genome Sequencing Center for Infectious Disease"/>
            <person name="Wu L."/>
            <person name="Ma J."/>
        </authorList>
    </citation>
    <scope>NUCLEOTIDE SEQUENCE [LARGE SCALE GENOMIC DNA]</scope>
    <source>
        <strain evidence="6">CGMCC 1.12931</strain>
    </source>
</reference>
<dbReference type="SUPFAM" id="SSF53335">
    <property type="entry name" value="S-adenosyl-L-methionine-dependent methyltransferases"/>
    <property type="match status" value="1"/>
</dbReference>
<evidence type="ECO:0000313" key="6">
    <source>
        <dbReference type="Proteomes" id="UP000599179"/>
    </source>
</evidence>
<dbReference type="GO" id="GO:0032259">
    <property type="term" value="P:methylation"/>
    <property type="evidence" value="ECO:0007669"/>
    <property type="project" value="UniProtKB-KW"/>
</dbReference>
<comment type="caution">
    <text evidence="5">The sequence shown here is derived from an EMBL/GenBank/DDBJ whole genome shotgun (WGS) entry which is preliminary data.</text>
</comment>
<dbReference type="PANTHER" id="PTHR32183">
    <property type="match status" value="1"/>
</dbReference>
<dbReference type="CDD" id="cd02440">
    <property type="entry name" value="AdoMet_MTases"/>
    <property type="match status" value="1"/>
</dbReference>
<dbReference type="Pfam" id="PF05724">
    <property type="entry name" value="TPMT"/>
    <property type="match status" value="1"/>
</dbReference>
<sequence length="198" mass="23420">MILETTKNISEYWDDRYQRKDIGWDLGVVSPPLKNFIDQLQDTSQHILIPGAGNAYEAEYLFSQGFKNVYVLDIAETALQDFRRRCPWFPESQLLHQNFFDLQMKFDLVLEQTFFCALNPNLRSEYALKMSQILPREKSLVGLLFDFPLSEKGPPYGGSKQEYLSYFEPYFIIETFEREEFSHVTREGKELFIKLKRK</sequence>
<accession>A0ABQ1SG45</accession>
<dbReference type="PROSITE" id="PS51585">
    <property type="entry name" value="SAM_MT_TPMT"/>
    <property type="match status" value="1"/>
</dbReference>
<name>A0ABQ1SG45_9FLAO</name>
<evidence type="ECO:0000256" key="4">
    <source>
        <dbReference type="ARBA" id="ARBA00022691"/>
    </source>
</evidence>
<dbReference type="InterPro" id="IPR029063">
    <property type="entry name" value="SAM-dependent_MTases_sf"/>
</dbReference>
<dbReference type="Proteomes" id="UP000599179">
    <property type="component" value="Unassembled WGS sequence"/>
</dbReference>
<keyword evidence="6" id="KW-1185">Reference proteome</keyword>
<evidence type="ECO:0000256" key="3">
    <source>
        <dbReference type="ARBA" id="ARBA00022679"/>
    </source>
</evidence>
<keyword evidence="1" id="KW-0597">Phosphoprotein</keyword>
<gene>
    <name evidence="5" type="primary">tpm</name>
    <name evidence="5" type="ORF">GCM10010832_15040</name>
</gene>
<dbReference type="GO" id="GO:0008168">
    <property type="term" value="F:methyltransferase activity"/>
    <property type="evidence" value="ECO:0007669"/>
    <property type="project" value="UniProtKB-KW"/>
</dbReference>
<keyword evidence="4" id="KW-0949">S-adenosyl-L-methionine</keyword>
<evidence type="ECO:0000256" key="1">
    <source>
        <dbReference type="ARBA" id="ARBA00022553"/>
    </source>
</evidence>
<keyword evidence="3" id="KW-0808">Transferase</keyword>